<dbReference type="RefSeq" id="WP_074723465.1">
    <property type="nucleotide sequence ID" value="NZ_CBCRVS010000005.1"/>
</dbReference>
<organism evidence="1 2">
    <name type="scientific">Flavobacterium frigoris</name>
    <dbReference type="NCBI Taxonomy" id="229204"/>
    <lineage>
        <taxon>Bacteria</taxon>
        <taxon>Pseudomonadati</taxon>
        <taxon>Bacteroidota</taxon>
        <taxon>Flavobacteriia</taxon>
        <taxon>Flavobacteriales</taxon>
        <taxon>Flavobacteriaceae</taxon>
        <taxon>Flavobacterium</taxon>
    </lineage>
</organism>
<accession>A0A1H9LMZ3</accession>
<sequence>MWFDIDWYKYGGSMLPTKWRDSTTVAFVKVLLKPINQVYYSWFNWRIDNIYKLEHTGQICSLRGSLNDKFDPIDRRIYIGDGQQNPTTYIYTEAESQDVFTNTESEGKDGTLFVYTEAETADTGLDFIVYVPFEILNREIYAIKAHIEFYKEGGKRYAIIGT</sequence>
<evidence type="ECO:0000313" key="1">
    <source>
        <dbReference type="EMBL" id="SER12718.1"/>
    </source>
</evidence>
<protein>
    <submittedName>
        <fullName evidence="1">Uncharacterized protein</fullName>
    </submittedName>
</protein>
<reference evidence="2" key="1">
    <citation type="submission" date="2016-10" db="EMBL/GenBank/DDBJ databases">
        <authorList>
            <person name="Varghese N."/>
            <person name="Submissions S."/>
        </authorList>
    </citation>
    <scope>NUCLEOTIDE SEQUENCE [LARGE SCALE GENOMIC DNA]</scope>
    <source>
        <strain evidence="2">DSM 15719</strain>
    </source>
</reference>
<dbReference type="EMBL" id="FOFZ01000007">
    <property type="protein sequence ID" value="SER12718.1"/>
    <property type="molecule type" value="Genomic_DNA"/>
</dbReference>
<dbReference type="Proteomes" id="UP000183658">
    <property type="component" value="Unassembled WGS sequence"/>
</dbReference>
<dbReference type="AlphaFoldDB" id="A0A1H9LMZ3"/>
<name>A0A1H9LMZ3_FLAFI</name>
<gene>
    <name evidence="1" type="ORF">SAMN05444355_10777</name>
</gene>
<keyword evidence="2" id="KW-1185">Reference proteome</keyword>
<dbReference type="OrthoDB" id="1072575at2"/>
<proteinExistence type="predicted"/>
<evidence type="ECO:0000313" key="2">
    <source>
        <dbReference type="Proteomes" id="UP000183658"/>
    </source>
</evidence>